<dbReference type="Pfam" id="PF02823">
    <property type="entry name" value="ATP-synt_DE_N"/>
    <property type="match status" value="1"/>
</dbReference>
<evidence type="ECO:0000256" key="5">
    <source>
        <dbReference type="ARBA" id="ARBA00022792"/>
    </source>
</evidence>
<dbReference type="GO" id="GO:0045259">
    <property type="term" value="C:proton-transporting ATP synthase complex"/>
    <property type="evidence" value="ECO:0007669"/>
    <property type="project" value="InterPro"/>
</dbReference>
<dbReference type="OrthoDB" id="270171at2759"/>
<keyword evidence="3" id="KW-0813">Transport</keyword>
<dbReference type="SUPFAM" id="SSF51344">
    <property type="entry name" value="Epsilon subunit of F1F0-ATP synthase N-terminal domain"/>
    <property type="match status" value="1"/>
</dbReference>
<evidence type="ECO:0000256" key="3">
    <source>
        <dbReference type="ARBA" id="ARBA00022448"/>
    </source>
</evidence>
<evidence type="ECO:0000256" key="7">
    <source>
        <dbReference type="ARBA" id="ARBA00023065"/>
    </source>
</evidence>
<evidence type="ECO:0000256" key="2">
    <source>
        <dbReference type="ARBA" id="ARBA00005712"/>
    </source>
</evidence>
<sequence length="214" mass="22918">MALRQAARRLGALAGSSPQVTRAFAVGSQRATMSTEAQRESVKEFLDKFKQHAPSTMDPPSFPSDFLPPAREVPATPPAKLTLNFYMPHEIEYEGAEVDSIQLPAVTGDMGVLPGHVPTVAQLRPGVVAVNMDDKETKKYFVSSGFAFVHANSVTDVMAVEAVPVEQLDGEAVKKALADYQAKLVNAKDDYEKAAAQIGIEVTQAMESAVTGKA</sequence>
<evidence type="ECO:0000256" key="6">
    <source>
        <dbReference type="ARBA" id="ARBA00022946"/>
    </source>
</evidence>
<dbReference type="InterPro" id="IPR036771">
    <property type="entry name" value="ATPsynth_dsu/esu_N"/>
</dbReference>
<dbReference type="KEGG" id="mis:MICPUN_64063"/>
<dbReference type="GO" id="GO:0005743">
    <property type="term" value="C:mitochondrial inner membrane"/>
    <property type="evidence" value="ECO:0007669"/>
    <property type="project" value="UniProtKB-SubCell"/>
</dbReference>
<dbReference type="HAMAP" id="MF_00530">
    <property type="entry name" value="ATP_synth_epsil_bac"/>
    <property type="match status" value="1"/>
</dbReference>
<dbReference type="InterPro" id="IPR020546">
    <property type="entry name" value="ATP_synth_F1_dsu/esu_N"/>
</dbReference>
<keyword evidence="8" id="KW-0496">Mitochondrion</keyword>
<evidence type="ECO:0000256" key="1">
    <source>
        <dbReference type="ARBA" id="ARBA00004273"/>
    </source>
</evidence>
<dbReference type="PANTHER" id="PTHR13822:SF7">
    <property type="entry name" value="ATP SYNTHASE SUBUNIT DELTA, MITOCHONDRIAL"/>
    <property type="match status" value="1"/>
</dbReference>
<gene>
    <name evidence="11" type="ORF">MICPUN_64063</name>
</gene>
<evidence type="ECO:0000313" key="12">
    <source>
        <dbReference type="Proteomes" id="UP000002009"/>
    </source>
</evidence>
<name>C1EH09_MICCC</name>
<dbReference type="PANTHER" id="PTHR13822">
    <property type="entry name" value="ATP SYNTHASE DELTA/EPSILON CHAIN"/>
    <property type="match status" value="1"/>
</dbReference>
<accession>C1EH09</accession>
<evidence type="ECO:0000313" key="11">
    <source>
        <dbReference type="EMBL" id="ACO67423.1"/>
    </source>
</evidence>
<feature type="domain" description="ATP synthase F1 complex delta/epsilon subunit N-terminal" evidence="10">
    <location>
        <begin position="82"/>
        <end position="155"/>
    </location>
</feature>
<dbReference type="InterPro" id="IPR001469">
    <property type="entry name" value="ATP_synth_F1_dsu/esu"/>
</dbReference>
<dbReference type="STRING" id="296587.C1EH09"/>
<dbReference type="EMBL" id="CP001332">
    <property type="protein sequence ID" value="ACO67423.1"/>
    <property type="molecule type" value="Genomic_DNA"/>
</dbReference>
<organism evidence="11 12">
    <name type="scientific">Micromonas commoda (strain RCC299 / NOUM17 / CCMP2709)</name>
    <name type="common">Picoplanktonic green alga</name>
    <dbReference type="NCBI Taxonomy" id="296587"/>
    <lineage>
        <taxon>Eukaryota</taxon>
        <taxon>Viridiplantae</taxon>
        <taxon>Chlorophyta</taxon>
        <taxon>Mamiellophyceae</taxon>
        <taxon>Mamiellales</taxon>
        <taxon>Mamiellaceae</taxon>
        <taxon>Micromonas</taxon>
    </lineage>
</organism>
<dbReference type="eggNOG" id="KOG1758">
    <property type="taxonomic scope" value="Eukaryota"/>
</dbReference>
<dbReference type="RefSeq" id="XP_002506165.1">
    <property type="nucleotide sequence ID" value="XM_002506119.1"/>
</dbReference>
<keyword evidence="4" id="KW-0375">Hydrogen ion transport</keyword>
<dbReference type="Gene3D" id="2.60.15.10">
    <property type="entry name" value="F0F1 ATP synthase delta/epsilon subunit, N-terminal"/>
    <property type="match status" value="1"/>
</dbReference>
<evidence type="ECO:0000256" key="9">
    <source>
        <dbReference type="ARBA" id="ARBA00023136"/>
    </source>
</evidence>
<dbReference type="OMA" id="PHQTIYR"/>
<keyword evidence="9" id="KW-0472">Membrane</keyword>
<protein>
    <submittedName>
        <fullName evidence="11">H+-or Na+-translocating f-type, v-type and A-type ATPase superfamily</fullName>
    </submittedName>
</protein>
<dbReference type="GeneID" id="8248889"/>
<dbReference type="Proteomes" id="UP000002009">
    <property type="component" value="Chromosome 14"/>
</dbReference>
<keyword evidence="12" id="KW-1185">Reference proteome</keyword>
<dbReference type="FunCoup" id="C1EH09">
    <property type="interactions" value="1426"/>
</dbReference>
<keyword evidence="6" id="KW-0809">Transit peptide</keyword>
<dbReference type="InParanoid" id="C1EH09"/>
<comment type="subcellular location">
    <subcellularLocation>
        <location evidence="1">Mitochondrion inner membrane</location>
    </subcellularLocation>
</comment>
<comment type="similarity">
    <text evidence="2">Belongs to the ATPase epsilon chain family.</text>
</comment>
<dbReference type="NCBIfam" id="TIGR01216">
    <property type="entry name" value="ATP_synt_epsi"/>
    <property type="match status" value="1"/>
</dbReference>
<dbReference type="GO" id="GO:0046933">
    <property type="term" value="F:proton-transporting ATP synthase activity, rotational mechanism"/>
    <property type="evidence" value="ECO:0007669"/>
    <property type="project" value="InterPro"/>
</dbReference>
<keyword evidence="7" id="KW-0406">Ion transport</keyword>
<evidence type="ECO:0000256" key="4">
    <source>
        <dbReference type="ARBA" id="ARBA00022781"/>
    </source>
</evidence>
<dbReference type="CDD" id="cd12152">
    <property type="entry name" value="F1-ATPase_delta"/>
    <property type="match status" value="1"/>
</dbReference>
<proteinExistence type="inferred from homology"/>
<reference evidence="11 12" key="1">
    <citation type="journal article" date="2009" name="Science">
        <title>Green evolution and dynamic adaptations revealed by genomes of the marine picoeukaryotes Micromonas.</title>
        <authorList>
            <person name="Worden A.Z."/>
            <person name="Lee J.H."/>
            <person name="Mock T."/>
            <person name="Rouze P."/>
            <person name="Simmons M.P."/>
            <person name="Aerts A.L."/>
            <person name="Allen A.E."/>
            <person name="Cuvelier M.L."/>
            <person name="Derelle E."/>
            <person name="Everett M.V."/>
            <person name="Foulon E."/>
            <person name="Grimwood J."/>
            <person name="Gundlach H."/>
            <person name="Henrissat B."/>
            <person name="Napoli C."/>
            <person name="McDonald S.M."/>
            <person name="Parker M.S."/>
            <person name="Rombauts S."/>
            <person name="Salamov A."/>
            <person name="Von Dassow P."/>
            <person name="Badger J.H."/>
            <person name="Coutinho P.M."/>
            <person name="Demir E."/>
            <person name="Dubchak I."/>
            <person name="Gentemann C."/>
            <person name="Eikrem W."/>
            <person name="Gready J.E."/>
            <person name="John U."/>
            <person name="Lanier W."/>
            <person name="Lindquist E.A."/>
            <person name="Lucas S."/>
            <person name="Mayer K.F."/>
            <person name="Moreau H."/>
            <person name="Not F."/>
            <person name="Otillar R."/>
            <person name="Panaud O."/>
            <person name="Pangilinan J."/>
            <person name="Paulsen I."/>
            <person name="Piegu B."/>
            <person name="Poliakov A."/>
            <person name="Robbens S."/>
            <person name="Schmutz J."/>
            <person name="Toulza E."/>
            <person name="Wyss T."/>
            <person name="Zelensky A."/>
            <person name="Zhou K."/>
            <person name="Armbrust E.V."/>
            <person name="Bhattacharya D."/>
            <person name="Goodenough U.W."/>
            <person name="Van de Peer Y."/>
            <person name="Grigoriev I.V."/>
        </authorList>
    </citation>
    <scope>NUCLEOTIDE SEQUENCE [LARGE SCALE GENOMIC DNA]</scope>
    <source>
        <strain evidence="12">RCC299 / NOUM17</strain>
    </source>
</reference>
<evidence type="ECO:0000256" key="8">
    <source>
        <dbReference type="ARBA" id="ARBA00023128"/>
    </source>
</evidence>
<evidence type="ECO:0000259" key="10">
    <source>
        <dbReference type="Pfam" id="PF02823"/>
    </source>
</evidence>
<dbReference type="AlphaFoldDB" id="C1EH09"/>
<keyword evidence="5" id="KW-0999">Mitochondrion inner membrane</keyword>